<name>A0A1L3GIX2_SYNAC</name>
<keyword evidence="3 7" id="KW-0479">Metal-binding</keyword>
<evidence type="ECO:0000313" key="8">
    <source>
        <dbReference type="EMBL" id="APG25871.1"/>
    </source>
</evidence>
<proteinExistence type="inferred from homology"/>
<dbReference type="Pfam" id="PF01257">
    <property type="entry name" value="2Fe-2S_thioredx"/>
    <property type="match status" value="1"/>
</dbReference>
<dbReference type="GO" id="GO:0051537">
    <property type="term" value="F:2 iron, 2 sulfur cluster binding"/>
    <property type="evidence" value="ECO:0007669"/>
    <property type="project" value="UniProtKB-KW"/>
</dbReference>
<sequence length="153" mass="17096">MNDEDLLKANQIISGFDRDSNSLIHILQEIQAKLGYVPQESQREVADYLGVPVSKVFGIVSFYNFFKINPPGRHQVHVCMGTACYVKGAEKLIEKIKAEFKIRPGETTADHRFSLEEVRCIGCCAIGPVITVDEDVYGGMTPEKVSAILKKYE</sequence>
<keyword evidence="4 7" id="KW-0408">Iron</keyword>
<dbReference type="InterPro" id="IPR002023">
    <property type="entry name" value="NuoE-like"/>
</dbReference>
<evidence type="ECO:0000256" key="6">
    <source>
        <dbReference type="ARBA" id="ARBA00034078"/>
    </source>
</evidence>
<dbReference type="CDD" id="cd03064">
    <property type="entry name" value="TRX_Fd_NuoE"/>
    <property type="match status" value="1"/>
</dbReference>
<organism evidence="8 9">
    <name type="scientific">Syntrophotalea acetylenica</name>
    <name type="common">Pelobacter acetylenicus</name>
    <dbReference type="NCBI Taxonomy" id="29542"/>
    <lineage>
        <taxon>Bacteria</taxon>
        <taxon>Pseudomonadati</taxon>
        <taxon>Thermodesulfobacteriota</taxon>
        <taxon>Desulfuromonadia</taxon>
        <taxon>Desulfuromonadales</taxon>
        <taxon>Syntrophotaleaceae</taxon>
        <taxon>Syntrophotalea</taxon>
    </lineage>
</organism>
<evidence type="ECO:0000256" key="4">
    <source>
        <dbReference type="ARBA" id="ARBA00023004"/>
    </source>
</evidence>
<dbReference type="RefSeq" id="WP_072287715.1">
    <property type="nucleotide sequence ID" value="NZ_CP015455.1"/>
</dbReference>
<dbReference type="GO" id="GO:0046872">
    <property type="term" value="F:metal ion binding"/>
    <property type="evidence" value="ECO:0007669"/>
    <property type="project" value="UniProtKB-KW"/>
</dbReference>
<feature type="binding site" evidence="7">
    <location>
        <position position="84"/>
    </location>
    <ligand>
        <name>[2Fe-2S] cluster</name>
        <dbReference type="ChEBI" id="CHEBI:190135"/>
    </ligand>
</feature>
<dbReference type="KEGG" id="pace:A6070_07290"/>
<evidence type="ECO:0000256" key="1">
    <source>
        <dbReference type="ARBA" id="ARBA00010643"/>
    </source>
</evidence>
<keyword evidence="9" id="KW-1185">Reference proteome</keyword>
<dbReference type="EMBL" id="CP015518">
    <property type="protein sequence ID" value="APG25871.1"/>
    <property type="molecule type" value="Genomic_DNA"/>
</dbReference>
<dbReference type="OrthoDB" id="9807941at2"/>
<comment type="similarity">
    <text evidence="1">Belongs to the complex I 24 kDa subunit family.</text>
</comment>
<evidence type="ECO:0000313" key="9">
    <source>
        <dbReference type="Proteomes" id="UP000182264"/>
    </source>
</evidence>
<dbReference type="Gene3D" id="1.10.10.1590">
    <property type="entry name" value="NADH-quinone oxidoreductase subunit E"/>
    <property type="match status" value="1"/>
</dbReference>
<dbReference type="PANTHER" id="PTHR43342:SF2">
    <property type="entry name" value="POTENTIAL NAD-REDUCING HYDROGENASE SUBUNIT"/>
    <property type="match status" value="1"/>
</dbReference>
<evidence type="ECO:0000256" key="5">
    <source>
        <dbReference type="ARBA" id="ARBA00023014"/>
    </source>
</evidence>
<dbReference type="NCBIfam" id="NF005722">
    <property type="entry name" value="PRK07539.1-2"/>
    <property type="match status" value="1"/>
</dbReference>
<dbReference type="InterPro" id="IPR042128">
    <property type="entry name" value="NuoE_dom"/>
</dbReference>
<keyword evidence="2 7" id="KW-0001">2Fe-2S</keyword>
<evidence type="ECO:0000256" key="2">
    <source>
        <dbReference type="ARBA" id="ARBA00022714"/>
    </source>
</evidence>
<dbReference type="FunFam" id="3.40.30.10:FF:000015">
    <property type="entry name" value="NADH-quinone oxidoreductase subunit E"/>
    <property type="match status" value="1"/>
</dbReference>
<reference evidence="8 9" key="1">
    <citation type="journal article" date="2017" name="Genome Announc.">
        <title>Complete Genome Sequences of Two Acetylene-Fermenting Pelobacter acetylenicus Strains.</title>
        <authorList>
            <person name="Sutton J.M."/>
            <person name="Baesman S.M."/>
            <person name="Fierst J.L."/>
            <person name="Poret-Peterson A.T."/>
            <person name="Oremland R.S."/>
            <person name="Dunlap D.S."/>
            <person name="Akob D.M."/>
        </authorList>
    </citation>
    <scope>NUCLEOTIDE SEQUENCE [LARGE SCALE GENOMIC DNA]</scope>
    <source>
        <strain evidence="8 9">DSM 3247</strain>
    </source>
</reference>
<comment type="cofactor">
    <cofactor evidence="6">
        <name>[2Fe-2S] cluster</name>
        <dbReference type="ChEBI" id="CHEBI:190135"/>
    </cofactor>
</comment>
<dbReference type="Proteomes" id="UP000182264">
    <property type="component" value="Chromosome"/>
</dbReference>
<dbReference type="PIRSF" id="PIRSF000216">
    <property type="entry name" value="NADH_DH_24kDa"/>
    <property type="match status" value="1"/>
</dbReference>
<dbReference type="GO" id="GO:0016491">
    <property type="term" value="F:oxidoreductase activity"/>
    <property type="evidence" value="ECO:0007669"/>
    <property type="project" value="InterPro"/>
</dbReference>
<keyword evidence="5 7" id="KW-0411">Iron-sulfur</keyword>
<feature type="binding site" evidence="7">
    <location>
        <position position="120"/>
    </location>
    <ligand>
        <name>[2Fe-2S] cluster</name>
        <dbReference type="ChEBI" id="CHEBI:190135"/>
    </ligand>
</feature>
<dbReference type="SUPFAM" id="SSF52833">
    <property type="entry name" value="Thioredoxin-like"/>
    <property type="match status" value="1"/>
</dbReference>
<evidence type="ECO:0000256" key="7">
    <source>
        <dbReference type="PIRSR" id="PIRSR000216-1"/>
    </source>
</evidence>
<dbReference type="PANTHER" id="PTHR43342">
    <property type="entry name" value="NADH-QUINONE OXIDOREDUCTASE, E SUBUNIT"/>
    <property type="match status" value="1"/>
</dbReference>
<dbReference type="Gene3D" id="3.40.30.10">
    <property type="entry name" value="Glutaredoxin"/>
    <property type="match status" value="1"/>
</dbReference>
<dbReference type="STRING" id="29542.A6070_07290"/>
<evidence type="ECO:0000256" key="3">
    <source>
        <dbReference type="ARBA" id="ARBA00022723"/>
    </source>
</evidence>
<protein>
    <submittedName>
        <fullName evidence="8">Uncharacterized protein</fullName>
    </submittedName>
</protein>
<dbReference type="InterPro" id="IPR041921">
    <property type="entry name" value="NuoE_N"/>
</dbReference>
<accession>A0A1L3GIX2</accession>
<feature type="binding site" evidence="7">
    <location>
        <position position="124"/>
    </location>
    <ligand>
        <name>[2Fe-2S] cluster</name>
        <dbReference type="ChEBI" id="CHEBI:190135"/>
    </ligand>
</feature>
<gene>
    <name evidence="8" type="ORF">A7E75_13260</name>
</gene>
<feature type="binding site" evidence="7">
    <location>
        <position position="79"/>
    </location>
    <ligand>
        <name>[2Fe-2S] cluster</name>
        <dbReference type="ChEBI" id="CHEBI:190135"/>
    </ligand>
</feature>
<dbReference type="InterPro" id="IPR036249">
    <property type="entry name" value="Thioredoxin-like_sf"/>
</dbReference>
<dbReference type="AlphaFoldDB" id="A0A1L3GIX2"/>
<dbReference type="InterPro" id="IPR028431">
    <property type="entry name" value="NADP_DH_HndA-like"/>
</dbReference>
<comment type="cofactor">
    <cofactor evidence="7">
        <name>[2Fe-2S] cluster</name>
        <dbReference type="ChEBI" id="CHEBI:190135"/>
    </cofactor>
    <text evidence="7">Binds 1 [2Fe-2S] cluster.</text>
</comment>